<keyword evidence="2" id="KW-1185">Reference proteome</keyword>
<dbReference type="InterPro" id="IPR005135">
    <property type="entry name" value="Endo/exonuclease/phosphatase"/>
</dbReference>
<sequence length="432" mass="47702">MRVLQVNLNDCAAAHDLLGQTARELRIDLASISEPYYHFGSRGWTEDSSQGAAVWICGNDTVEATNNGEECGFVRVRVAGRRIYSCYAPPSLSIEDFTAFFDRLTADAHHHFPVAISGDFNAWATEWGSRATNSRGQAVLEAMASLDLVLLNRGDAPTYARGESTSIVDLTFVSDHLAREGHSWEVSEVFTASDHRALLWEVRTTRRPVPAAARTNAAGWRASSFDPAVFSVALGQSAPMDGLSTKEKVAETMRRVARACDASMLRKRTVTRKPPVHWWSEYIAAIRRDCIAVRRAVQRARRRSGDSTLENAYRQARGRLTKAIKRSKIRAWNELLAQVEDDPWGRPYTVVMARLKYQPIQSLTCPVLLGEIVEALFPKQAVLERTNYTGELPGVPPVTRGELIDVCGRVGNAKSPGLDGIPNIALKAAVQA</sequence>
<protein>
    <recommendedName>
        <fullName evidence="1">Endonuclease/exonuclease/phosphatase domain-containing protein</fullName>
    </recommendedName>
</protein>
<dbReference type="GO" id="GO:0003824">
    <property type="term" value="F:catalytic activity"/>
    <property type="evidence" value="ECO:0007669"/>
    <property type="project" value="InterPro"/>
</dbReference>
<dbReference type="AlphaFoldDB" id="A0A9R1TQB5"/>
<dbReference type="Proteomes" id="UP000694866">
    <property type="component" value="Unplaced"/>
</dbReference>
<evidence type="ECO:0000313" key="3">
    <source>
        <dbReference type="RefSeq" id="XP_011313320.1"/>
    </source>
</evidence>
<proteinExistence type="predicted"/>
<organism evidence="2 3">
    <name type="scientific">Fopius arisanus</name>
    <dbReference type="NCBI Taxonomy" id="64838"/>
    <lineage>
        <taxon>Eukaryota</taxon>
        <taxon>Metazoa</taxon>
        <taxon>Ecdysozoa</taxon>
        <taxon>Arthropoda</taxon>
        <taxon>Hexapoda</taxon>
        <taxon>Insecta</taxon>
        <taxon>Pterygota</taxon>
        <taxon>Neoptera</taxon>
        <taxon>Endopterygota</taxon>
        <taxon>Hymenoptera</taxon>
        <taxon>Apocrita</taxon>
        <taxon>Ichneumonoidea</taxon>
        <taxon>Braconidae</taxon>
        <taxon>Opiinae</taxon>
        <taxon>Fopius</taxon>
    </lineage>
</organism>
<dbReference type="RefSeq" id="XP_011313320.1">
    <property type="nucleotide sequence ID" value="XM_011315018.1"/>
</dbReference>
<reference evidence="3" key="1">
    <citation type="submission" date="2025-08" db="UniProtKB">
        <authorList>
            <consortium name="RefSeq"/>
        </authorList>
    </citation>
    <scope>IDENTIFICATION</scope>
    <source>
        <strain evidence="3">USDA-PBARC FA_bdor</strain>
        <tissue evidence="3">Whole organism</tissue>
    </source>
</reference>
<dbReference type="InterPro" id="IPR036691">
    <property type="entry name" value="Endo/exonu/phosph_ase_sf"/>
</dbReference>
<dbReference type="CDD" id="cd09077">
    <property type="entry name" value="R1-I-EN"/>
    <property type="match status" value="1"/>
</dbReference>
<dbReference type="KEGG" id="fas:105272793"/>
<dbReference type="Gene3D" id="3.60.10.10">
    <property type="entry name" value="Endonuclease/exonuclease/phosphatase"/>
    <property type="match status" value="1"/>
</dbReference>
<name>A0A9R1TQB5_9HYME</name>
<evidence type="ECO:0000259" key="1">
    <source>
        <dbReference type="Pfam" id="PF14529"/>
    </source>
</evidence>
<gene>
    <name evidence="3" type="primary">LOC105272793</name>
</gene>
<accession>A0A9R1TQB5</accession>
<dbReference type="SUPFAM" id="SSF56219">
    <property type="entry name" value="DNase I-like"/>
    <property type="match status" value="1"/>
</dbReference>
<dbReference type="PANTHER" id="PTHR33273">
    <property type="entry name" value="DOMAIN-CONTAINING PROTEIN, PUTATIVE-RELATED"/>
    <property type="match status" value="1"/>
</dbReference>
<feature type="domain" description="Endonuclease/exonuclease/phosphatase" evidence="1">
    <location>
        <begin position="82"/>
        <end position="197"/>
    </location>
</feature>
<dbReference type="GeneID" id="105272793"/>
<dbReference type="OrthoDB" id="7700944at2759"/>
<dbReference type="Pfam" id="PF14529">
    <property type="entry name" value="Exo_endo_phos_2"/>
    <property type="match status" value="1"/>
</dbReference>
<evidence type="ECO:0000313" key="2">
    <source>
        <dbReference type="Proteomes" id="UP000694866"/>
    </source>
</evidence>
<dbReference type="PANTHER" id="PTHR33273:SF4">
    <property type="entry name" value="ENDONUCLEASE_EXONUCLEASE_PHOSPHATASE DOMAIN-CONTAINING PROTEIN"/>
    <property type="match status" value="1"/>
</dbReference>